<gene>
    <name evidence="10" type="ORF">GRI36_06135</name>
</gene>
<dbReference type="InterPro" id="IPR010920">
    <property type="entry name" value="LSM_dom_sf"/>
</dbReference>
<dbReference type="SUPFAM" id="SSF82689">
    <property type="entry name" value="Mechanosensitive channel protein MscS (YggB), C-terminal domain"/>
    <property type="match status" value="1"/>
</dbReference>
<proteinExistence type="inferred from homology"/>
<dbReference type="Gene3D" id="2.30.30.60">
    <property type="match status" value="1"/>
</dbReference>
<evidence type="ECO:0000259" key="8">
    <source>
        <dbReference type="Pfam" id="PF00924"/>
    </source>
</evidence>
<feature type="transmembrane region" description="Helical" evidence="7">
    <location>
        <begin position="128"/>
        <end position="147"/>
    </location>
</feature>
<dbReference type="GO" id="GO:0008381">
    <property type="term" value="F:mechanosensitive monoatomic ion channel activity"/>
    <property type="evidence" value="ECO:0007669"/>
    <property type="project" value="UniProtKB-ARBA"/>
</dbReference>
<dbReference type="Pfam" id="PF00924">
    <property type="entry name" value="MS_channel_2nd"/>
    <property type="match status" value="1"/>
</dbReference>
<evidence type="ECO:0000256" key="2">
    <source>
        <dbReference type="ARBA" id="ARBA00008017"/>
    </source>
</evidence>
<evidence type="ECO:0000256" key="5">
    <source>
        <dbReference type="ARBA" id="ARBA00022989"/>
    </source>
</evidence>
<comment type="caution">
    <text evidence="10">The sequence shown here is derived from an EMBL/GenBank/DDBJ whole genome shotgun (WGS) entry which is preliminary data.</text>
</comment>
<feature type="transmembrane region" description="Helical" evidence="7">
    <location>
        <begin position="86"/>
        <end position="107"/>
    </location>
</feature>
<keyword evidence="3" id="KW-1003">Cell membrane</keyword>
<feature type="domain" description="Mechanosensitive ion channel MscS" evidence="8">
    <location>
        <begin position="175"/>
        <end position="245"/>
    </location>
</feature>
<keyword evidence="4 7" id="KW-0812">Transmembrane</keyword>
<evidence type="ECO:0000256" key="4">
    <source>
        <dbReference type="ARBA" id="ARBA00022692"/>
    </source>
</evidence>
<keyword evidence="5 7" id="KW-1133">Transmembrane helix</keyword>
<name>A0A6I4SNP5_9SPHN</name>
<evidence type="ECO:0000259" key="9">
    <source>
        <dbReference type="Pfam" id="PF21082"/>
    </source>
</evidence>
<feature type="transmembrane region" description="Helical" evidence="7">
    <location>
        <begin position="159"/>
        <end position="186"/>
    </location>
</feature>
<evidence type="ECO:0000256" key="3">
    <source>
        <dbReference type="ARBA" id="ARBA00022475"/>
    </source>
</evidence>
<dbReference type="OrthoDB" id="9799209at2"/>
<keyword evidence="6 7" id="KW-0472">Membrane</keyword>
<dbReference type="EMBL" id="WTYS01000001">
    <property type="protein sequence ID" value="MXO56457.1"/>
    <property type="molecule type" value="Genomic_DNA"/>
</dbReference>
<feature type="domain" description="Mechanosensitive ion channel MscS C-terminal" evidence="9">
    <location>
        <begin position="255"/>
        <end position="337"/>
    </location>
</feature>
<comment type="similarity">
    <text evidence="2">Belongs to the MscS (TC 1.A.23) family.</text>
</comment>
<dbReference type="AlphaFoldDB" id="A0A6I4SNP5"/>
<dbReference type="InterPro" id="IPR006685">
    <property type="entry name" value="MscS_channel_2nd"/>
</dbReference>
<dbReference type="InterPro" id="IPR011014">
    <property type="entry name" value="MscS_channel_TM-2"/>
</dbReference>
<dbReference type="SUPFAM" id="SSF50182">
    <property type="entry name" value="Sm-like ribonucleoproteins"/>
    <property type="match status" value="1"/>
</dbReference>
<dbReference type="PANTHER" id="PTHR30347:SF1">
    <property type="entry name" value="MECHANOSENSITIVE CHANNEL MSCK"/>
    <property type="match status" value="1"/>
</dbReference>
<dbReference type="SUPFAM" id="SSF82861">
    <property type="entry name" value="Mechanosensitive channel protein MscS (YggB), transmembrane region"/>
    <property type="match status" value="1"/>
</dbReference>
<protein>
    <submittedName>
        <fullName evidence="10">Mechanosensitive ion channel</fullName>
    </submittedName>
</protein>
<accession>A0A6I4SNP5</accession>
<evidence type="ECO:0000256" key="1">
    <source>
        <dbReference type="ARBA" id="ARBA00004651"/>
    </source>
</evidence>
<sequence length="368" mass="39748">MTTAATIPETEAQDTALQAGDTVTLVPTDGEGSAAVQAPAAPEVAPTEAVGAADEAKEAITEKSETVGSMIDTLDAMAFSVGDMRISLWDGLVVIGVIFLVIALAWVTTRLSSALLKRVTKLDDTQHLLAEKLTTIAIWAAAFFLGIDLLGIDLTALAVFSGAFGLAIGFGLQKTFGNLIAGIILLMDKSIKPGDVIAVADQAGVSTFGQIRKIGIRAVSITTRDQKEYLIPNENLMINQVENWSYSSRNVRMQIPVGVSYNCDIHEAEKLMLEAAKSCKRVLKSPPPTAWLNQYGDSSVDFVIQCWIRDPEAGIGNIKSEVLKKLWDLFKENDIEIPFPQRDLNLRGNAQFDQLIAAVAQRVDKDKS</sequence>
<dbReference type="InterPro" id="IPR011066">
    <property type="entry name" value="MscS_channel_C_sf"/>
</dbReference>
<reference evidence="10 11" key="1">
    <citation type="submission" date="2019-12" db="EMBL/GenBank/DDBJ databases">
        <title>Genomic-based taxomic classification of the family Erythrobacteraceae.</title>
        <authorList>
            <person name="Xu L."/>
        </authorList>
    </citation>
    <scope>NUCLEOTIDE SEQUENCE [LARGE SCALE GENOMIC DNA]</scope>
    <source>
        <strain evidence="10 11">JCM 17802</strain>
    </source>
</reference>
<dbReference type="Gene3D" id="3.30.70.100">
    <property type="match status" value="1"/>
</dbReference>
<evidence type="ECO:0000256" key="7">
    <source>
        <dbReference type="SAM" id="Phobius"/>
    </source>
</evidence>
<dbReference type="Pfam" id="PF21082">
    <property type="entry name" value="MS_channel_3rd"/>
    <property type="match status" value="1"/>
</dbReference>
<dbReference type="PANTHER" id="PTHR30347">
    <property type="entry name" value="POTASSIUM CHANNEL RELATED"/>
    <property type="match status" value="1"/>
</dbReference>
<evidence type="ECO:0000313" key="10">
    <source>
        <dbReference type="EMBL" id="MXO56457.1"/>
    </source>
</evidence>
<comment type="subcellular location">
    <subcellularLocation>
        <location evidence="1">Cell membrane</location>
        <topology evidence="1">Multi-pass membrane protein</topology>
    </subcellularLocation>
</comment>
<keyword evidence="11" id="KW-1185">Reference proteome</keyword>
<dbReference type="GO" id="GO:0005886">
    <property type="term" value="C:plasma membrane"/>
    <property type="evidence" value="ECO:0007669"/>
    <property type="project" value="UniProtKB-SubCell"/>
</dbReference>
<dbReference type="InterPro" id="IPR049278">
    <property type="entry name" value="MS_channel_C"/>
</dbReference>
<dbReference type="InterPro" id="IPR052702">
    <property type="entry name" value="MscS-like_channel"/>
</dbReference>
<dbReference type="InterPro" id="IPR023408">
    <property type="entry name" value="MscS_beta-dom_sf"/>
</dbReference>
<evidence type="ECO:0000256" key="6">
    <source>
        <dbReference type="ARBA" id="ARBA00023136"/>
    </source>
</evidence>
<dbReference type="Proteomes" id="UP000468943">
    <property type="component" value="Unassembled WGS sequence"/>
</dbReference>
<dbReference type="Gene3D" id="1.10.287.1260">
    <property type="match status" value="1"/>
</dbReference>
<organism evidence="10 11">
    <name type="scientific">Pontixanthobacter gangjinensis</name>
    <dbReference type="NCBI Taxonomy" id="1028742"/>
    <lineage>
        <taxon>Bacteria</taxon>
        <taxon>Pseudomonadati</taxon>
        <taxon>Pseudomonadota</taxon>
        <taxon>Alphaproteobacteria</taxon>
        <taxon>Sphingomonadales</taxon>
        <taxon>Erythrobacteraceae</taxon>
        <taxon>Pontixanthobacter</taxon>
    </lineage>
</organism>
<dbReference type="RefSeq" id="WP_160597657.1">
    <property type="nucleotide sequence ID" value="NZ_WTYS01000001.1"/>
</dbReference>
<evidence type="ECO:0000313" key="11">
    <source>
        <dbReference type="Proteomes" id="UP000468943"/>
    </source>
</evidence>